<keyword evidence="2" id="KW-0963">Cytoplasm</keyword>
<dbReference type="GO" id="GO:0000149">
    <property type="term" value="F:SNARE binding"/>
    <property type="evidence" value="ECO:0007669"/>
    <property type="project" value="TreeGrafter"/>
</dbReference>
<dbReference type="PANTHER" id="PTHR22951">
    <property type="entry name" value="CLATHRIN ASSEMBLY PROTEIN"/>
    <property type="match status" value="1"/>
</dbReference>
<dbReference type="GO" id="GO:0005905">
    <property type="term" value="C:clathrin-coated pit"/>
    <property type="evidence" value="ECO:0007669"/>
    <property type="project" value="TreeGrafter"/>
</dbReference>
<dbReference type="OrthoDB" id="44015at2759"/>
<evidence type="ECO:0000259" key="4">
    <source>
        <dbReference type="PROSITE" id="PS50942"/>
    </source>
</evidence>
<name>A0A167UY09_9HYPO</name>
<feature type="compositionally biased region" description="Polar residues" evidence="3">
    <location>
        <begin position="302"/>
        <end position="313"/>
    </location>
</feature>
<evidence type="ECO:0000256" key="3">
    <source>
        <dbReference type="SAM" id="MobiDB-lite"/>
    </source>
</evidence>
<feature type="compositionally biased region" description="Low complexity" evidence="3">
    <location>
        <begin position="542"/>
        <end position="558"/>
    </location>
</feature>
<feature type="region of interest" description="Disordered" evidence="3">
    <location>
        <begin position="277"/>
        <end position="337"/>
    </location>
</feature>
<comment type="subcellular location">
    <subcellularLocation>
        <location evidence="1">Cytoplasm</location>
    </subcellularLocation>
</comment>
<dbReference type="PANTHER" id="PTHR22951:SF5">
    <property type="entry name" value="PHOSPHATIDYLINOSITOL-BINDING CLATHRIN ASSEMBLY PROTEIN LAP"/>
    <property type="match status" value="1"/>
</dbReference>
<dbReference type="CDD" id="cd16988">
    <property type="entry name" value="ANTH_N_YAP180"/>
    <property type="match status" value="1"/>
</dbReference>
<evidence type="ECO:0000313" key="6">
    <source>
        <dbReference type="Proteomes" id="UP000076874"/>
    </source>
</evidence>
<comment type="caution">
    <text evidence="5">The sequence shown here is derived from an EMBL/GenBank/DDBJ whole genome shotgun (WGS) entry which is preliminary data.</text>
</comment>
<feature type="compositionally biased region" description="Low complexity" evidence="3">
    <location>
        <begin position="408"/>
        <end position="423"/>
    </location>
</feature>
<dbReference type="GO" id="GO:0030136">
    <property type="term" value="C:clathrin-coated vesicle"/>
    <property type="evidence" value="ECO:0007669"/>
    <property type="project" value="InterPro"/>
</dbReference>
<feature type="compositionally biased region" description="Low complexity" evidence="3">
    <location>
        <begin position="431"/>
        <end position="451"/>
    </location>
</feature>
<dbReference type="InterPro" id="IPR011417">
    <property type="entry name" value="ANTH_dom"/>
</dbReference>
<dbReference type="InterPro" id="IPR008942">
    <property type="entry name" value="ENTH_VHS"/>
</dbReference>
<feature type="domain" description="ENTH" evidence="4">
    <location>
        <begin position="1"/>
        <end position="124"/>
    </location>
</feature>
<reference evidence="5 6" key="1">
    <citation type="journal article" date="2016" name="Genome Biol. Evol.">
        <title>Divergent and convergent evolution of fungal pathogenicity.</title>
        <authorList>
            <person name="Shang Y."/>
            <person name="Xiao G."/>
            <person name="Zheng P."/>
            <person name="Cen K."/>
            <person name="Zhan S."/>
            <person name="Wang C."/>
        </authorList>
    </citation>
    <scope>NUCLEOTIDE SEQUENCE [LARGE SCALE GENOMIC DNA]</scope>
    <source>
        <strain evidence="5 6">RCEF 264</strain>
    </source>
</reference>
<dbReference type="InterPro" id="IPR014712">
    <property type="entry name" value="ANTH_dom_sf"/>
</dbReference>
<keyword evidence="6" id="KW-1185">Reference proteome</keyword>
<dbReference type="SUPFAM" id="SSF89009">
    <property type="entry name" value="GAT-like domain"/>
    <property type="match status" value="1"/>
</dbReference>
<dbReference type="SUPFAM" id="SSF48464">
    <property type="entry name" value="ENTH/VHS domain"/>
    <property type="match status" value="1"/>
</dbReference>
<dbReference type="Proteomes" id="UP000076874">
    <property type="component" value="Unassembled WGS sequence"/>
</dbReference>
<dbReference type="AlphaFoldDB" id="A0A167UY09"/>
<dbReference type="GO" id="GO:0006900">
    <property type="term" value="P:vesicle budding from membrane"/>
    <property type="evidence" value="ECO:0007669"/>
    <property type="project" value="TreeGrafter"/>
</dbReference>
<feature type="compositionally biased region" description="Polar residues" evidence="3">
    <location>
        <begin position="454"/>
        <end position="504"/>
    </location>
</feature>
<evidence type="ECO:0000256" key="1">
    <source>
        <dbReference type="ARBA" id="ARBA00004496"/>
    </source>
</evidence>
<evidence type="ECO:0000256" key="2">
    <source>
        <dbReference type="ARBA" id="ARBA00022490"/>
    </source>
</evidence>
<dbReference type="GO" id="GO:0048268">
    <property type="term" value="P:clathrin coat assembly"/>
    <property type="evidence" value="ECO:0007669"/>
    <property type="project" value="InterPro"/>
</dbReference>
<dbReference type="InterPro" id="IPR045192">
    <property type="entry name" value="AP180-like"/>
</dbReference>
<proteinExistence type="predicted"/>
<dbReference type="GO" id="GO:0072583">
    <property type="term" value="P:clathrin-dependent endocytosis"/>
    <property type="evidence" value="ECO:0007669"/>
    <property type="project" value="InterPro"/>
</dbReference>
<dbReference type="FunFam" id="1.20.58.150:FF:000004">
    <property type="entry name" value="ENTH domain protein"/>
    <property type="match status" value="1"/>
</dbReference>
<feature type="compositionally biased region" description="Low complexity" evidence="3">
    <location>
        <begin position="505"/>
        <end position="519"/>
    </location>
</feature>
<dbReference type="EMBL" id="AZHD01000007">
    <property type="protein sequence ID" value="OAA62022.1"/>
    <property type="molecule type" value="Genomic_DNA"/>
</dbReference>
<feature type="compositionally biased region" description="Low complexity" evidence="3">
    <location>
        <begin position="588"/>
        <end position="598"/>
    </location>
</feature>
<dbReference type="Gene3D" id="1.25.40.90">
    <property type="match status" value="1"/>
</dbReference>
<dbReference type="Pfam" id="PF07651">
    <property type="entry name" value="ANTH"/>
    <property type="match status" value="1"/>
</dbReference>
<dbReference type="Gene3D" id="1.20.58.150">
    <property type="entry name" value="ANTH domain"/>
    <property type="match status" value="1"/>
</dbReference>
<dbReference type="InterPro" id="IPR013809">
    <property type="entry name" value="ENTH"/>
</dbReference>
<dbReference type="PROSITE" id="PS50942">
    <property type="entry name" value="ENTH"/>
    <property type="match status" value="1"/>
</dbReference>
<gene>
    <name evidence="5" type="ORF">SPI_04881</name>
</gene>
<organism evidence="5 6">
    <name type="scientific">Niveomyces insectorum RCEF 264</name>
    <dbReference type="NCBI Taxonomy" id="1081102"/>
    <lineage>
        <taxon>Eukaryota</taxon>
        <taxon>Fungi</taxon>
        <taxon>Dikarya</taxon>
        <taxon>Ascomycota</taxon>
        <taxon>Pezizomycotina</taxon>
        <taxon>Sordariomycetes</taxon>
        <taxon>Hypocreomycetidae</taxon>
        <taxon>Hypocreales</taxon>
        <taxon>Cordycipitaceae</taxon>
        <taxon>Niveomyces</taxon>
    </lineage>
</organism>
<sequence>MASSFEKSVKGATKVKLAPPKTKYIEHILIATHAGEAGVGEVFRALQYRLHDSTWTTVFKSLITAHLMIREGSPDVTLAYLAKNRNLLAPTSISDAQSQGRNIRHYANYLNERARAYRETKTDWVRVKETRLEKLSVEKGLLRETETVQHQLTALLKCDVVDNETGNEITIFVFRLLVLDLLALFQVLNQAMINILGHFFEMSKVDAQRAMKIYLNFTRQTDYVVQYLSVARQYEHHTRVEVPKLKHAPVNLGRQLEEYLQDPDFEVHRRQYLAELDAKKSQGGSSGGGASAATRSDAGQKNVASVNRSNTTHAASSVAPKPAAKAKGPDPDLIDFFGSIEQNQTPMAAQPAQPQQMAPTGVTPWGVPNNGGVFAAPQQTGLFQQNGLAAQPTGFQQTNPFQMQQATGAFFGQPPAPQQQPAFTGMGFGGFTQQPQQPQQQQQPSSFQPGSLASIPQNSMASFQPQSTLAPQQLSMPTGQQTTNPFRQSMLMSNPTGMQSPTALNSNGMNSNNNTNNNGFASPANPLVPQRTSTNPFARGSPQASQPFGAPGAGQPAALVPNKTGTNPFAKDYGVQQAPRPHTAGGVSNNAPAAPSAALMPQPTGSTNPFRQSAFINQQTGMGWQHSQPTGGLLGQLETVPVFPRPAQQTPWQ</sequence>
<dbReference type="GO" id="GO:0005546">
    <property type="term" value="F:phosphatidylinositol-4,5-bisphosphate binding"/>
    <property type="evidence" value="ECO:0007669"/>
    <property type="project" value="TreeGrafter"/>
</dbReference>
<feature type="region of interest" description="Disordered" evidence="3">
    <location>
        <begin position="408"/>
        <end position="611"/>
    </location>
</feature>
<evidence type="ECO:0000313" key="5">
    <source>
        <dbReference type="EMBL" id="OAA62022.1"/>
    </source>
</evidence>
<dbReference type="GO" id="GO:0005545">
    <property type="term" value="F:1-phosphatidylinositol binding"/>
    <property type="evidence" value="ECO:0007669"/>
    <property type="project" value="InterPro"/>
</dbReference>
<protein>
    <submittedName>
        <fullName evidence="5">ANTH domain protein</fullName>
    </submittedName>
</protein>
<accession>A0A167UY09</accession>
<dbReference type="STRING" id="1081102.A0A167UY09"/>
<feature type="compositionally biased region" description="Low complexity" evidence="3">
    <location>
        <begin position="314"/>
        <end position="326"/>
    </location>
</feature>
<dbReference type="FunFam" id="1.25.40.90:FF:000025">
    <property type="entry name" value="ENTH domain protein"/>
    <property type="match status" value="1"/>
</dbReference>
<dbReference type="GO" id="GO:0032050">
    <property type="term" value="F:clathrin heavy chain binding"/>
    <property type="evidence" value="ECO:0007669"/>
    <property type="project" value="TreeGrafter"/>
</dbReference>
<dbReference type="SMART" id="SM00273">
    <property type="entry name" value="ENTH"/>
    <property type="match status" value="1"/>
</dbReference>